<dbReference type="InterPro" id="IPR013783">
    <property type="entry name" value="Ig-like_fold"/>
</dbReference>
<dbReference type="InterPro" id="IPR026341">
    <property type="entry name" value="T9SS_type_B"/>
</dbReference>
<comment type="caution">
    <text evidence="2">The sequence shown here is derived from an EMBL/GenBank/DDBJ whole genome shotgun (WGS) entry which is preliminary data.</text>
</comment>
<dbReference type="RefSeq" id="WP_140997232.1">
    <property type="nucleotide sequence ID" value="NZ_VDCZ01000003.1"/>
</dbReference>
<feature type="chain" id="PRO_5026296404" evidence="1">
    <location>
        <begin position="20"/>
        <end position="997"/>
    </location>
</feature>
<keyword evidence="3" id="KW-1185">Reference proteome</keyword>
<evidence type="ECO:0000313" key="3">
    <source>
        <dbReference type="Proteomes" id="UP000431264"/>
    </source>
</evidence>
<sequence>MKNNYFLTTFLLFITLSFAQNLPNDCQNYIQACDNQSVSFDVSGAGVQEINPPSCSSQENNSLWLRVTIDQPGTLGFTIIPQSGSINEDYDFWVFGPASTCGNLGAPIRCSTTNPAAAGLTNNHTGLNASSFDTSEGPGPSGDSFVRELNVLSGESYFVVIDRPVGSSPFSLNWNGTATILNPFANLNFPAFPDVVLCDEGNDNIELYDFSILDASYLSGFPGFFITYFASLQDASLNNNPLIGSTNISQGTYYARINSVSAQCTEIKPITVIFDAIIANDFATIVCENNATASIDYNLSTHNTQLYSGGQAVSFSYYNSLVEATSSSNAITNWQNINLNVGTHTFYVRVEKGTCFDIAELSIEVVERPIINNVVNLKQCDDDTDGFSAFNLTEANELISSSITGLTFTYFLNLTDAENNTNPIVNDINFINQTVNVQTIYYRVSNSNGCYRTGQLDLTVAATQVPASFNPILITECDDTFGDNNDGIAQFSLVNASNQISNLFTGQIVQVTFYENIDDALAEINAITNLSSYTNTSSPNFQELFVRVDSNINNDCVGLGKYVALQVEGLPIVTEKILRGCDDNHDGIVEFDTTTVESQFLSELSNTNVAVTYTDANNVVYTALPNPFPSGSQTLTVALTNSTPNACTFSTTLEFIVYETPIINPVDPNLLVACETENPLNQDGIEIFDTSSFENTIIGIQTNVDIAYFDTNNNPIPNFIGTYETGTQDVLVVLRNSNNTACETTEVLSFVVNSRPIINTQSMDEVICTDDPNSSVILNAGLVDENTINDFTYQWYLDNQAITNANQYTFQATTIGDYSVEVVNSLGCSSTRTIQVNPSNIATIEDIDIVDLEENNTVTVLVTGDGDYQYSIDGENYQDSPVFYDVLPGTLTVYVYDLNGCGISNESISVLGIPQFFTPNGDGINDFWNVKGFDSRFGSQTTISIFDRYGKLIKQISSSSPGWDGTFNNVDLPATDYWYTIDMIDGRVQKGHFSLKR</sequence>
<accession>A0A6I4IGL8</accession>
<dbReference type="EMBL" id="WQLW01000003">
    <property type="protein sequence ID" value="MVO08843.1"/>
    <property type="molecule type" value="Genomic_DNA"/>
</dbReference>
<feature type="signal peptide" evidence="1">
    <location>
        <begin position="1"/>
        <end position="19"/>
    </location>
</feature>
<keyword evidence="1" id="KW-0732">Signal</keyword>
<dbReference type="Gene3D" id="2.60.40.10">
    <property type="entry name" value="Immunoglobulins"/>
    <property type="match status" value="1"/>
</dbReference>
<dbReference type="Proteomes" id="UP000431264">
    <property type="component" value="Unassembled WGS sequence"/>
</dbReference>
<dbReference type="OrthoDB" id="9765926at2"/>
<dbReference type="NCBIfam" id="TIGR04131">
    <property type="entry name" value="Bac_Flav_CTERM"/>
    <property type="match status" value="1"/>
</dbReference>
<name>A0A6I4IGL8_9FLAO</name>
<evidence type="ECO:0000256" key="1">
    <source>
        <dbReference type="SAM" id="SignalP"/>
    </source>
</evidence>
<dbReference type="Pfam" id="PF13585">
    <property type="entry name" value="CHU_C"/>
    <property type="match status" value="1"/>
</dbReference>
<reference evidence="3" key="1">
    <citation type="submission" date="2019-05" db="EMBL/GenBank/DDBJ databases">
        <title>Flavobacterium profundi sp. nov., isolated from a deep-sea seamount.</title>
        <authorList>
            <person name="Zhang D.-C."/>
        </authorList>
    </citation>
    <scope>NUCLEOTIDE SEQUENCE [LARGE SCALE GENOMIC DNA]</scope>
    <source>
        <strain evidence="3">TP390</strain>
    </source>
</reference>
<proteinExistence type="predicted"/>
<dbReference type="AlphaFoldDB" id="A0A6I4IGL8"/>
<protein>
    <submittedName>
        <fullName evidence="2">T9SS type B sorting domain-containing protein</fullName>
    </submittedName>
</protein>
<evidence type="ECO:0000313" key="2">
    <source>
        <dbReference type="EMBL" id="MVO08843.1"/>
    </source>
</evidence>
<organism evidence="2 3">
    <name type="scientific">Flavobacterium profundi</name>
    <dbReference type="NCBI Taxonomy" id="1774945"/>
    <lineage>
        <taxon>Bacteria</taxon>
        <taxon>Pseudomonadati</taxon>
        <taxon>Bacteroidota</taxon>
        <taxon>Flavobacteriia</taxon>
        <taxon>Flavobacteriales</taxon>
        <taxon>Flavobacteriaceae</taxon>
        <taxon>Flavobacterium</taxon>
    </lineage>
</organism>
<gene>
    <name evidence="2" type="ORF">GOQ30_06655</name>
</gene>